<proteinExistence type="predicted"/>
<name>A0A7K4MRH8_9ARCH</name>
<evidence type="ECO:0000313" key="2">
    <source>
        <dbReference type="Proteomes" id="UP000523105"/>
    </source>
</evidence>
<evidence type="ECO:0000313" key="1">
    <source>
        <dbReference type="EMBL" id="NWJ44182.1"/>
    </source>
</evidence>
<accession>A0A7K4MRH8</accession>
<feature type="non-terminal residue" evidence="1">
    <location>
        <position position="1"/>
    </location>
</feature>
<dbReference type="EMBL" id="JACASV010000135">
    <property type="protein sequence ID" value="NWJ44182.1"/>
    <property type="molecule type" value="Genomic_DNA"/>
</dbReference>
<comment type="caution">
    <text evidence="1">The sequence shown here is derived from an EMBL/GenBank/DDBJ whole genome shotgun (WGS) entry which is preliminary data.</text>
</comment>
<sequence>IEYDAQEYARNRELEYPTVAELTISLFDTDDKAALETKRAAVKTKWPKDNSGPVE</sequence>
<dbReference type="AlphaFoldDB" id="A0A7K4MRH8"/>
<gene>
    <name evidence="1" type="ORF">HX837_08305</name>
</gene>
<protein>
    <submittedName>
        <fullName evidence="1">Uncharacterized protein</fullName>
    </submittedName>
</protein>
<dbReference type="Proteomes" id="UP000523105">
    <property type="component" value="Unassembled WGS sequence"/>
</dbReference>
<reference evidence="1 2" key="1">
    <citation type="journal article" date="2019" name="Environ. Microbiol.">
        <title>Genomics insights into ecotype formation of ammonia-oxidizing archaea in the deep ocean.</title>
        <authorList>
            <person name="Wang Y."/>
            <person name="Huang J.M."/>
            <person name="Cui G.J."/>
            <person name="Nunoura T."/>
            <person name="Takaki Y."/>
            <person name="Li W.L."/>
            <person name="Li J."/>
            <person name="Gao Z.M."/>
            <person name="Takai K."/>
            <person name="Zhang A.Q."/>
            <person name="Stepanauskas R."/>
        </authorList>
    </citation>
    <scope>NUCLEOTIDE SEQUENCE [LARGE SCALE GENOMIC DNA]</scope>
    <source>
        <strain evidence="1 2">L15b</strain>
    </source>
</reference>
<organism evidence="1 2">
    <name type="scientific">Marine Group I thaumarchaeote</name>
    <dbReference type="NCBI Taxonomy" id="2511932"/>
    <lineage>
        <taxon>Archaea</taxon>
        <taxon>Nitrososphaerota</taxon>
        <taxon>Marine Group I</taxon>
    </lineage>
</organism>